<evidence type="ECO:0000256" key="7">
    <source>
        <dbReference type="ARBA" id="ARBA00023146"/>
    </source>
</evidence>
<keyword evidence="2 10" id="KW-0436">Ligase</keyword>
<keyword evidence="6 10" id="KW-0175">Coiled coil</keyword>
<dbReference type="Pfam" id="PF08264">
    <property type="entry name" value="Anticodon_1"/>
    <property type="match status" value="1"/>
</dbReference>
<comment type="catalytic activity">
    <reaction evidence="8 10">
        <text>tRNA(Val) + L-valine + ATP = L-valyl-tRNA(Val) + AMP + diphosphate</text>
        <dbReference type="Rhea" id="RHEA:10704"/>
        <dbReference type="Rhea" id="RHEA-COMP:9672"/>
        <dbReference type="Rhea" id="RHEA-COMP:9708"/>
        <dbReference type="ChEBI" id="CHEBI:30616"/>
        <dbReference type="ChEBI" id="CHEBI:33019"/>
        <dbReference type="ChEBI" id="CHEBI:57762"/>
        <dbReference type="ChEBI" id="CHEBI:78442"/>
        <dbReference type="ChEBI" id="CHEBI:78537"/>
        <dbReference type="ChEBI" id="CHEBI:456215"/>
        <dbReference type="EC" id="6.1.1.9"/>
    </reaction>
</comment>
<comment type="domain">
    <text evidence="10">ValRS has two distinct active sites: one for aminoacylation and one for editing. The misactivated threonine is translocated from the active site to the editing site.</text>
</comment>
<evidence type="ECO:0000256" key="2">
    <source>
        <dbReference type="ARBA" id="ARBA00022598"/>
    </source>
</evidence>
<evidence type="ECO:0000256" key="5">
    <source>
        <dbReference type="ARBA" id="ARBA00022917"/>
    </source>
</evidence>
<dbReference type="InterPro" id="IPR019499">
    <property type="entry name" value="Val-tRNA_synth_tRNA-bd"/>
</dbReference>
<dbReference type="SUPFAM" id="SSF52374">
    <property type="entry name" value="Nucleotidylyl transferase"/>
    <property type="match status" value="1"/>
</dbReference>
<evidence type="ECO:0000256" key="6">
    <source>
        <dbReference type="ARBA" id="ARBA00023054"/>
    </source>
</evidence>
<dbReference type="EMBL" id="MFQA01000005">
    <property type="protein sequence ID" value="OGH69341.1"/>
    <property type="molecule type" value="Genomic_DNA"/>
</dbReference>
<dbReference type="FunFam" id="1.10.287.380:FF:000001">
    <property type="entry name" value="Valine--tRNA ligase"/>
    <property type="match status" value="1"/>
</dbReference>
<feature type="binding site" evidence="10">
    <location>
        <position position="555"/>
    </location>
    <ligand>
        <name>ATP</name>
        <dbReference type="ChEBI" id="CHEBI:30616"/>
    </ligand>
</feature>
<feature type="short sequence motif" description="'HIGH' region" evidence="10">
    <location>
        <begin position="53"/>
        <end position="63"/>
    </location>
</feature>
<evidence type="ECO:0000256" key="10">
    <source>
        <dbReference type="HAMAP-Rule" id="MF_02004"/>
    </source>
</evidence>
<feature type="domain" description="Aminoacyl-tRNA synthetase class Ia" evidence="11">
    <location>
        <begin position="468"/>
        <end position="592"/>
    </location>
</feature>
<dbReference type="InterPro" id="IPR013155">
    <property type="entry name" value="M/V/L/I-tRNA-synth_anticd-bd"/>
</dbReference>
<dbReference type="PRINTS" id="PR00986">
    <property type="entry name" value="TRNASYNTHVAL"/>
</dbReference>
<dbReference type="InterPro" id="IPR014729">
    <property type="entry name" value="Rossmann-like_a/b/a_fold"/>
</dbReference>
<organism evidence="14 15">
    <name type="scientific">Candidatus Magasanikbacteria bacterium RIFCSPHIGHO2_02_FULL_45_10</name>
    <dbReference type="NCBI Taxonomy" id="1798679"/>
    <lineage>
        <taxon>Bacteria</taxon>
        <taxon>Candidatus Magasanikiibacteriota</taxon>
    </lineage>
</organism>
<comment type="caution">
    <text evidence="14">The sequence shown here is derived from an EMBL/GenBank/DDBJ whole genome shotgun (WGS) entry which is preliminary data.</text>
</comment>
<evidence type="ECO:0000256" key="4">
    <source>
        <dbReference type="ARBA" id="ARBA00022840"/>
    </source>
</evidence>
<keyword evidence="5 10" id="KW-0648">Protein biosynthesis</keyword>
<dbReference type="PROSITE" id="PS00178">
    <property type="entry name" value="AA_TRNA_LIGASE_I"/>
    <property type="match status" value="1"/>
</dbReference>
<evidence type="ECO:0000313" key="15">
    <source>
        <dbReference type="Proteomes" id="UP000176413"/>
    </source>
</evidence>
<dbReference type="Gene3D" id="1.10.287.380">
    <property type="entry name" value="Valyl-tRNA synthetase, C-terminal domain"/>
    <property type="match status" value="1"/>
</dbReference>
<evidence type="ECO:0000259" key="13">
    <source>
        <dbReference type="Pfam" id="PF10458"/>
    </source>
</evidence>
<dbReference type="Gene3D" id="3.40.50.620">
    <property type="entry name" value="HUPs"/>
    <property type="match status" value="2"/>
</dbReference>
<dbReference type="SUPFAM" id="SSF47323">
    <property type="entry name" value="Anticodon-binding domain of a subclass of class I aminoacyl-tRNA synthetases"/>
    <property type="match status" value="1"/>
</dbReference>
<comment type="domain">
    <text evidence="10">The C-terminal coiled-coil domain is crucial for aminoacylation activity.</text>
</comment>
<protein>
    <recommendedName>
        <fullName evidence="10">Valine--tRNA ligase</fullName>
        <ecNumber evidence="10">6.1.1.9</ecNumber>
    </recommendedName>
    <alternativeName>
        <fullName evidence="10">Valyl-tRNA synthetase</fullName>
        <shortName evidence="10">ValRS</shortName>
    </alternativeName>
</protein>
<dbReference type="GO" id="GO:0005829">
    <property type="term" value="C:cytosol"/>
    <property type="evidence" value="ECO:0007669"/>
    <property type="project" value="TreeGrafter"/>
</dbReference>
<dbReference type="GO" id="GO:0002161">
    <property type="term" value="F:aminoacyl-tRNA deacylase activity"/>
    <property type="evidence" value="ECO:0007669"/>
    <property type="project" value="InterPro"/>
</dbReference>
<dbReference type="SUPFAM" id="SSF50677">
    <property type="entry name" value="ValRS/IleRS/LeuRS editing domain"/>
    <property type="match status" value="1"/>
</dbReference>
<keyword evidence="4 10" id="KW-0067">ATP-binding</keyword>
<evidence type="ECO:0000256" key="3">
    <source>
        <dbReference type="ARBA" id="ARBA00022741"/>
    </source>
</evidence>
<keyword evidence="1 10" id="KW-0963">Cytoplasm</keyword>
<dbReference type="EC" id="6.1.1.9" evidence="10"/>
<dbReference type="GO" id="GO:0005524">
    <property type="term" value="F:ATP binding"/>
    <property type="evidence" value="ECO:0007669"/>
    <property type="project" value="UniProtKB-UniRule"/>
</dbReference>
<feature type="domain" description="Methionyl/Valyl/Leucyl/Isoleucyl-tRNA synthetase anticodon-binding" evidence="12">
    <location>
        <begin position="634"/>
        <end position="769"/>
    </location>
</feature>
<dbReference type="SUPFAM" id="SSF46589">
    <property type="entry name" value="tRNA-binding arm"/>
    <property type="match status" value="1"/>
</dbReference>
<dbReference type="InterPro" id="IPR001412">
    <property type="entry name" value="aa-tRNA-synth_I_CS"/>
</dbReference>
<dbReference type="CDD" id="cd00817">
    <property type="entry name" value="ValRS_core"/>
    <property type="match status" value="1"/>
</dbReference>
<dbReference type="InterPro" id="IPR010978">
    <property type="entry name" value="tRNA-bd_arm"/>
</dbReference>
<evidence type="ECO:0000313" key="14">
    <source>
        <dbReference type="EMBL" id="OGH69341.1"/>
    </source>
</evidence>
<dbReference type="Proteomes" id="UP000176413">
    <property type="component" value="Unassembled WGS sequence"/>
</dbReference>
<evidence type="ECO:0000256" key="8">
    <source>
        <dbReference type="ARBA" id="ARBA00047552"/>
    </source>
</evidence>
<dbReference type="PANTHER" id="PTHR11946:SF93">
    <property type="entry name" value="VALINE--TRNA LIGASE, CHLOROPLASTIC_MITOCHONDRIAL 2"/>
    <property type="match status" value="1"/>
</dbReference>
<reference evidence="14 15" key="1">
    <citation type="journal article" date="2016" name="Nat. Commun.">
        <title>Thousands of microbial genomes shed light on interconnected biogeochemical processes in an aquifer system.</title>
        <authorList>
            <person name="Anantharaman K."/>
            <person name="Brown C.T."/>
            <person name="Hug L.A."/>
            <person name="Sharon I."/>
            <person name="Castelle C.J."/>
            <person name="Probst A.J."/>
            <person name="Thomas B.C."/>
            <person name="Singh A."/>
            <person name="Wilkins M.J."/>
            <person name="Karaoz U."/>
            <person name="Brodie E.L."/>
            <person name="Williams K.H."/>
            <person name="Hubbard S.S."/>
            <person name="Banfield J.F."/>
        </authorList>
    </citation>
    <scope>NUCLEOTIDE SEQUENCE [LARGE SCALE GENOMIC DNA]</scope>
</reference>
<keyword evidence="3 10" id="KW-0547">Nucleotide-binding</keyword>
<sequence length="892" mass="101812">MAIELPKTYEPEKYENETFKRWESSGFFNPDECIRQGVTKKKAPSFSVVLPPPNVTGTLHMGHAAMLAIEDVLVRYHRMKGDRTLWVPGTDHAAVATESKVESQLIKEEGYKKPKSELGREKFLERVRKFARESHDTIVNQCKKMGASLDWSREAYTLDENRNRAVRTVFKMMYDDGLIYRGFRVINWSVKGQSTCSDDELVYVERPAKLYYFKYSKNFPITIATTRPETKLGDTAVAVHPDDKRYQKYIGQKFTVDVGAAQLLTIQIIADDGLDPNFGTGALGVTPAHSAIDFEIYQKQKAIGMDIGLIQVIGEDAKMTPAAGKAYAGLTAKEAREKFVEYLKKNGLLEKEEDIIQNVGTSDRFQDVVEPLPKTQWFVDVNKKFVLKHSKIEGVRSGSKVSLKELMQKAVKGGDITILPGRFVKTYFNWIDNLRDWCISRQIWFGHQIPVWYKAGEMYCGVEAPKGEGWKQDPDTLDTWFSSGLWTFSTLGWPEKTDDLKTYHPTSVLETGYDILFFWVARMILMTTYTLGEVPFGTVYLHGLVRDEEGRKMSKTLGNIIDPLDMVKDYGTDATRLSLLIGSAPGNDLKLSVEKIAGFRNFANKLWNISRFMMLTIEKPEVRIKEPRAKTTTDAWILSRLSTIVADTTANLEKYNLSYAGEALRDFTWGDLADWYLEIAKVEGDKSTILNYIFNTVLKLWHPYMPFVTETIWKEVYGEKEMLMVASWPEVKRAKILKEVEQFELMRSLVTRVRAVRSENKIEPSRKVKAFFVAGKYGKFLKENTRAIMALARLESLDIMVKGTKPERTVGFHEKGVEVYLDLGGAVDSEKEKDRLEKELSEVSNYIPTVEAKLDNPDFISRAPEAVVEAEKRKLEAARNKQVKIQEQLNHF</sequence>
<dbReference type="InterPro" id="IPR033705">
    <property type="entry name" value="Anticodon_Ia_Val"/>
</dbReference>
<dbReference type="GO" id="GO:0004832">
    <property type="term" value="F:valine-tRNA ligase activity"/>
    <property type="evidence" value="ECO:0007669"/>
    <property type="project" value="UniProtKB-UniRule"/>
</dbReference>
<name>A0A1F6MCH6_9BACT</name>
<dbReference type="NCBIfam" id="NF004349">
    <property type="entry name" value="PRK05729.1"/>
    <property type="match status" value="1"/>
</dbReference>
<feature type="domain" description="Valyl-tRNA synthetase tRNA-binding arm" evidence="13">
    <location>
        <begin position="828"/>
        <end position="890"/>
    </location>
</feature>
<dbReference type="AlphaFoldDB" id="A0A1F6MCH6"/>
<evidence type="ECO:0000259" key="11">
    <source>
        <dbReference type="Pfam" id="PF00133"/>
    </source>
</evidence>
<dbReference type="PANTHER" id="PTHR11946">
    <property type="entry name" value="VALYL-TRNA SYNTHETASES"/>
    <property type="match status" value="1"/>
</dbReference>
<gene>
    <name evidence="10" type="primary">valS</name>
    <name evidence="14" type="ORF">A3D53_01285</name>
</gene>
<evidence type="ECO:0000256" key="1">
    <source>
        <dbReference type="ARBA" id="ARBA00022490"/>
    </source>
</evidence>
<comment type="function">
    <text evidence="10">Catalyzes the attachment of valine to tRNA(Val). As ValRS can inadvertently accommodate and process structurally similar amino acids such as threonine, to avoid such errors, it has a 'posttransfer' editing activity that hydrolyzes mischarged Thr-tRNA(Val) in a tRNA-dependent manner.</text>
</comment>
<dbReference type="InterPro" id="IPR037118">
    <property type="entry name" value="Val-tRNA_synth_C_sf"/>
</dbReference>
<feature type="domain" description="Aminoacyl-tRNA synthetase class Ia" evidence="11">
    <location>
        <begin position="18"/>
        <end position="460"/>
    </location>
</feature>
<dbReference type="Gene3D" id="1.10.730.10">
    <property type="entry name" value="Isoleucyl-tRNA Synthetase, Domain 1"/>
    <property type="match status" value="1"/>
</dbReference>
<dbReference type="HAMAP" id="MF_02004">
    <property type="entry name" value="Val_tRNA_synth_type1"/>
    <property type="match status" value="1"/>
</dbReference>
<feature type="short sequence motif" description="'KMSKS' region" evidence="10">
    <location>
        <begin position="552"/>
        <end position="556"/>
    </location>
</feature>
<keyword evidence="7 10" id="KW-0030">Aminoacyl-tRNA synthetase</keyword>
<dbReference type="CDD" id="cd07962">
    <property type="entry name" value="Anticodon_Ia_Val"/>
    <property type="match status" value="1"/>
</dbReference>
<dbReference type="NCBIfam" id="TIGR00422">
    <property type="entry name" value="valS"/>
    <property type="match status" value="1"/>
</dbReference>
<dbReference type="InterPro" id="IPR009008">
    <property type="entry name" value="Val/Leu/Ile-tRNA-synth_edit"/>
</dbReference>
<dbReference type="GO" id="GO:0006438">
    <property type="term" value="P:valyl-tRNA aminoacylation"/>
    <property type="evidence" value="ECO:0007669"/>
    <property type="project" value="UniProtKB-UniRule"/>
</dbReference>
<comment type="subcellular location">
    <subcellularLocation>
        <location evidence="10">Cytoplasm</location>
    </subcellularLocation>
</comment>
<accession>A0A1F6MCH6</accession>
<dbReference type="Pfam" id="PF10458">
    <property type="entry name" value="Val_tRNA-synt_C"/>
    <property type="match status" value="1"/>
</dbReference>
<dbReference type="InterPro" id="IPR002303">
    <property type="entry name" value="Valyl-tRNA_ligase"/>
</dbReference>
<proteinExistence type="inferred from homology"/>
<feature type="coiled-coil region" evidence="10">
    <location>
        <begin position="826"/>
        <end position="888"/>
    </location>
</feature>
<dbReference type="Pfam" id="PF00133">
    <property type="entry name" value="tRNA-synt_1"/>
    <property type="match status" value="2"/>
</dbReference>
<comment type="subunit">
    <text evidence="10">Monomer.</text>
</comment>
<comment type="similarity">
    <text evidence="9 10">Belongs to the class-I aminoacyl-tRNA synthetase family. ValS type 1 subfamily.</text>
</comment>
<evidence type="ECO:0000256" key="9">
    <source>
        <dbReference type="ARBA" id="ARBA00060830"/>
    </source>
</evidence>
<dbReference type="InterPro" id="IPR009080">
    <property type="entry name" value="tRNAsynth_Ia_anticodon-bd"/>
</dbReference>
<dbReference type="InterPro" id="IPR002300">
    <property type="entry name" value="aa-tRNA-synth_Ia"/>
</dbReference>
<evidence type="ECO:0000259" key="12">
    <source>
        <dbReference type="Pfam" id="PF08264"/>
    </source>
</evidence>